<evidence type="ECO:0000256" key="1">
    <source>
        <dbReference type="SAM" id="Phobius"/>
    </source>
</evidence>
<keyword evidence="1" id="KW-1133">Transmembrane helix</keyword>
<name>A0AAW6VK97_9BACT</name>
<protein>
    <recommendedName>
        <fullName evidence="4">SGNH/GDSL hydrolase family protein</fullName>
    </recommendedName>
</protein>
<dbReference type="Proteomes" id="UP001237501">
    <property type="component" value="Unassembled WGS sequence"/>
</dbReference>
<keyword evidence="1" id="KW-0472">Membrane</keyword>
<keyword evidence="1" id="KW-0812">Transmembrane</keyword>
<feature type="transmembrane region" description="Helical" evidence="1">
    <location>
        <begin position="6"/>
        <end position="29"/>
    </location>
</feature>
<dbReference type="RefSeq" id="WP_152060040.1">
    <property type="nucleotide sequence ID" value="NZ_CABVSN010000013.1"/>
</dbReference>
<comment type="caution">
    <text evidence="2">The sequence shown here is derived from an EMBL/GenBank/DDBJ whole genome shotgun (WGS) entry which is preliminary data.</text>
</comment>
<proteinExistence type="predicted"/>
<dbReference type="EMBL" id="JAQTJK010000017">
    <property type="protein sequence ID" value="MDK2042313.1"/>
    <property type="molecule type" value="Genomic_DNA"/>
</dbReference>
<evidence type="ECO:0008006" key="4">
    <source>
        <dbReference type="Google" id="ProtNLM"/>
    </source>
</evidence>
<evidence type="ECO:0000313" key="3">
    <source>
        <dbReference type="Proteomes" id="UP001237501"/>
    </source>
</evidence>
<evidence type="ECO:0000313" key="2">
    <source>
        <dbReference type="EMBL" id="MDK2042313.1"/>
    </source>
</evidence>
<reference evidence="2" key="1">
    <citation type="journal article" date="2023" name="Antibiotics">
        <title>Genomic Characterization of Antibiotic-Resistant Campylobacterales Isolated from Chilean Poultry Meat.</title>
        <authorList>
            <person name="Concha-Toloza M."/>
            <person name="Lopez-Cantillo M."/>
            <person name="Molina-Mora J.A."/>
            <person name="Collado L."/>
        </authorList>
    </citation>
    <scope>NUCLEOTIDE SEQUENCE</scope>
    <source>
        <strain evidence="2">FR1p153A2</strain>
    </source>
</reference>
<accession>A0AAW6VK97</accession>
<reference evidence="2" key="2">
    <citation type="submission" date="2023-02" db="EMBL/GenBank/DDBJ databases">
        <authorList>
            <person name="Concha-Toloza M."/>
            <person name="Lopez-Cantillo M."/>
            <person name="Molina-Mora J."/>
            <person name="Collado L."/>
        </authorList>
    </citation>
    <scope>NUCLEOTIDE SEQUENCE</scope>
    <source>
        <strain evidence="2">FR1p153A2</strain>
    </source>
</reference>
<sequence>MNNKLFIKLFFCLSLISSIVLFYLSFLGYSNDRLAKYSEERVEQSKNEKSEIVFVGDSSLKYGLDEKYFSTLLNNKSVSNLALTAGAHNISATFNMIRNIIKNNDKIKYIVIMQNPSIWQYPFSDGGYCSTLDNLSNEEVTAYKFLDNISCFKYKYMNLKSIKKAFKKEKKSRDEEETYKNGLLNINEELNNNKYIDYELINSLKNKEFKMLDDYLQDKNVKVFYIQGTLHYDLYQKYSNVIDEQHKILRKFKNITFIEKYLYPINENMGNAENHVHSSYKLESTKFFYEILKDYLK</sequence>
<gene>
    <name evidence="2" type="ORF">PT517_11050</name>
</gene>
<organism evidence="2 3">
    <name type="scientific">Aliarcobacter butzleri</name>
    <dbReference type="NCBI Taxonomy" id="28197"/>
    <lineage>
        <taxon>Bacteria</taxon>
        <taxon>Pseudomonadati</taxon>
        <taxon>Campylobacterota</taxon>
        <taxon>Epsilonproteobacteria</taxon>
        <taxon>Campylobacterales</taxon>
        <taxon>Arcobacteraceae</taxon>
        <taxon>Aliarcobacter</taxon>
    </lineage>
</organism>
<dbReference type="AlphaFoldDB" id="A0AAW6VK97"/>